<dbReference type="GO" id="GO:0051087">
    <property type="term" value="F:protein-folding chaperone binding"/>
    <property type="evidence" value="ECO:0007669"/>
    <property type="project" value="TreeGrafter"/>
</dbReference>
<dbReference type="STRING" id="7260.A0A0Q9WRU7"/>
<dbReference type="GO" id="GO:0036503">
    <property type="term" value="P:ERAD pathway"/>
    <property type="evidence" value="ECO:0007669"/>
    <property type="project" value="TreeGrafter"/>
</dbReference>
<dbReference type="PROSITE" id="PS50076">
    <property type="entry name" value="DNAJ_2"/>
    <property type="match status" value="1"/>
</dbReference>
<accession>A0A0Q9WRU7</accession>
<dbReference type="Gene3D" id="1.10.287.110">
    <property type="entry name" value="DnaJ domain"/>
    <property type="match status" value="1"/>
</dbReference>
<dbReference type="PRINTS" id="PR00625">
    <property type="entry name" value="JDOMAIN"/>
</dbReference>
<dbReference type="OrthoDB" id="66964at2759"/>
<dbReference type="InterPro" id="IPR036869">
    <property type="entry name" value="J_dom_sf"/>
</dbReference>
<keyword evidence="8" id="KW-1185">Reference proteome</keyword>
<dbReference type="PANTHER" id="PTHR44360">
    <property type="entry name" value="DNAJ HOMOLOG SUBFAMILY B MEMBER 9"/>
    <property type="match status" value="1"/>
</dbReference>
<evidence type="ECO:0000313" key="7">
    <source>
        <dbReference type="EMBL" id="KRF98938.1"/>
    </source>
</evidence>
<dbReference type="PANTHER" id="PTHR44360:SF1">
    <property type="entry name" value="DNAJ HOMOLOG SUBFAMILY B MEMBER 9"/>
    <property type="match status" value="1"/>
</dbReference>
<sequence length="103" mass="12307">MRKILAHMRHGRLYKENLYDVLKIPKNSNNQEIKRAFIELSKKYHSDSNARTGNSEEFMRDCDAYQVLHKKSLRSQYNSRIKMYSPAVDTSYSLVNLHKNWQQ</sequence>
<proteinExistence type="predicted"/>
<evidence type="ECO:0000256" key="2">
    <source>
        <dbReference type="ARBA" id="ARBA00040158"/>
    </source>
</evidence>
<evidence type="ECO:0000259" key="6">
    <source>
        <dbReference type="PROSITE" id="PS50076"/>
    </source>
</evidence>
<dbReference type="EMBL" id="CH964062">
    <property type="protein sequence ID" value="KRF98938.1"/>
    <property type="molecule type" value="Genomic_DNA"/>
</dbReference>
<feature type="domain" description="J" evidence="6">
    <location>
        <begin position="17"/>
        <end position="81"/>
    </location>
</feature>
<gene>
    <name evidence="7" type="primary">Dwil\GK27009</name>
    <name evidence="7" type="ORF">Dwil_GK27009</name>
</gene>
<dbReference type="SMART" id="SM00271">
    <property type="entry name" value="DnaJ"/>
    <property type="match status" value="1"/>
</dbReference>
<keyword evidence="1" id="KW-0143">Chaperone</keyword>
<dbReference type="GO" id="GO:0051787">
    <property type="term" value="F:misfolded protein binding"/>
    <property type="evidence" value="ECO:0007669"/>
    <property type="project" value="TreeGrafter"/>
</dbReference>
<name>A0A0Q9WRU7_DROWI</name>
<organism evidence="7 8">
    <name type="scientific">Drosophila willistoni</name>
    <name type="common">Fruit fly</name>
    <dbReference type="NCBI Taxonomy" id="7260"/>
    <lineage>
        <taxon>Eukaryota</taxon>
        <taxon>Metazoa</taxon>
        <taxon>Ecdysozoa</taxon>
        <taxon>Arthropoda</taxon>
        <taxon>Hexapoda</taxon>
        <taxon>Insecta</taxon>
        <taxon>Pterygota</taxon>
        <taxon>Neoptera</taxon>
        <taxon>Endopterygota</taxon>
        <taxon>Diptera</taxon>
        <taxon>Brachycera</taxon>
        <taxon>Muscomorpha</taxon>
        <taxon>Ephydroidea</taxon>
        <taxon>Drosophilidae</taxon>
        <taxon>Drosophila</taxon>
        <taxon>Sophophora</taxon>
    </lineage>
</organism>
<dbReference type="AlphaFoldDB" id="A0A0Q9WRU7"/>
<evidence type="ECO:0000256" key="5">
    <source>
        <dbReference type="ARBA" id="ARBA00046365"/>
    </source>
</evidence>
<dbReference type="Proteomes" id="UP000007798">
    <property type="component" value="Unassembled WGS sequence"/>
</dbReference>
<dbReference type="InParanoid" id="A0A0Q9WRU7"/>
<dbReference type="InterPro" id="IPR051948">
    <property type="entry name" value="Hsp70_co-chaperone_J-domain"/>
</dbReference>
<dbReference type="CDD" id="cd06257">
    <property type="entry name" value="DnaJ"/>
    <property type="match status" value="1"/>
</dbReference>
<reference evidence="7 8" key="1">
    <citation type="journal article" date="2007" name="Nature">
        <title>Evolution of genes and genomes on the Drosophila phylogeny.</title>
        <authorList>
            <consortium name="Drosophila 12 Genomes Consortium"/>
            <person name="Clark A.G."/>
            <person name="Eisen M.B."/>
            <person name="Smith D.R."/>
            <person name="Bergman C.M."/>
            <person name="Oliver B."/>
            <person name="Markow T.A."/>
            <person name="Kaufman T.C."/>
            <person name="Kellis M."/>
            <person name="Gelbart W."/>
            <person name="Iyer V.N."/>
            <person name="Pollard D.A."/>
            <person name="Sackton T.B."/>
            <person name="Larracuente A.M."/>
            <person name="Singh N.D."/>
            <person name="Abad J.P."/>
            <person name="Abt D.N."/>
            <person name="Adryan B."/>
            <person name="Aguade M."/>
            <person name="Akashi H."/>
            <person name="Anderson W.W."/>
            <person name="Aquadro C.F."/>
            <person name="Ardell D.H."/>
            <person name="Arguello R."/>
            <person name="Artieri C.G."/>
            <person name="Barbash D.A."/>
            <person name="Barker D."/>
            <person name="Barsanti P."/>
            <person name="Batterham P."/>
            <person name="Batzoglou S."/>
            <person name="Begun D."/>
            <person name="Bhutkar A."/>
            <person name="Blanco E."/>
            <person name="Bosak S.A."/>
            <person name="Bradley R.K."/>
            <person name="Brand A.D."/>
            <person name="Brent M.R."/>
            <person name="Brooks A.N."/>
            <person name="Brown R.H."/>
            <person name="Butlin R.K."/>
            <person name="Caggese C."/>
            <person name="Calvi B.R."/>
            <person name="Bernardo de Carvalho A."/>
            <person name="Caspi A."/>
            <person name="Castrezana S."/>
            <person name="Celniker S.E."/>
            <person name="Chang J.L."/>
            <person name="Chapple C."/>
            <person name="Chatterji S."/>
            <person name="Chinwalla A."/>
            <person name="Civetta A."/>
            <person name="Clifton S.W."/>
            <person name="Comeron J.M."/>
            <person name="Costello J.C."/>
            <person name="Coyne J.A."/>
            <person name="Daub J."/>
            <person name="David R.G."/>
            <person name="Delcher A.L."/>
            <person name="Delehaunty K."/>
            <person name="Do C.B."/>
            <person name="Ebling H."/>
            <person name="Edwards K."/>
            <person name="Eickbush T."/>
            <person name="Evans J.D."/>
            <person name="Filipski A."/>
            <person name="Findeiss S."/>
            <person name="Freyhult E."/>
            <person name="Fulton L."/>
            <person name="Fulton R."/>
            <person name="Garcia A.C."/>
            <person name="Gardiner A."/>
            <person name="Garfield D.A."/>
            <person name="Garvin B.E."/>
            <person name="Gibson G."/>
            <person name="Gilbert D."/>
            <person name="Gnerre S."/>
            <person name="Godfrey J."/>
            <person name="Good R."/>
            <person name="Gotea V."/>
            <person name="Gravely B."/>
            <person name="Greenberg A.J."/>
            <person name="Griffiths-Jones S."/>
            <person name="Gross S."/>
            <person name="Guigo R."/>
            <person name="Gustafson E.A."/>
            <person name="Haerty W."/>
            <person name="Hahn M.W."/>
            <person name="Halligan D.L."/>
            <person name="Halpern A.L."/>
            <person name="Halter G.M."/>
            <person name="Han M.V."/>
            <person name="Heger A."/>
            <person name="Hillier L."/>
            <person name="Hinrichs A.S."/>
            <person name="Holmes I."/>
            <person name="Hoskins R.A."/>
            <person name="Hubisz M.J."/>
            <person name="Hultmark D."/>
            <person name="Huntley M.A."/>
            <person name="Jaffe D.B."/>
            <person name="Jagadeeshan S."/>
            <person name="Jeck W.R."/>
            <person name="Johnson J."/>
            <person name="Jones C.D."/>
            <person name="Jordan W.C."/>
            <person name="Karpen G.H."/>
            <person name="Kataoka E."/>
            <person name="Keightley P.D."/>
            <person name="Kheradpour P."/>
            <person name="Kirkness E.F."/>
            <person name="Koerich L.B."/>
            <person name="Kristiansen K."/>
            <person name="Kudrna D."/>
            <person name="Kulathinal R.J."/>
            <person name="Kumar S."/>
            <person name="Kwok R."/>
            <person name="Lander E."/>
            <person name="Langley C.H."/>
            <person name="Lapoint R."/>
            <person name="Lazzaro B.P."/>
            <person name="Lee S.J."/>
            <person name="Levesque L."/>
            <person name="Li R."/>
            <person name="Lin C.F."/>
            <person name="Lin M.F."/>
            <person name="Lindblad-Toh K."/>
            <person name="Llopart A."/>
            <person name="Long M."/>
            <person name="Low L."/>
            <person name="Lozovsky E."/>
            <person name="Lu J."/>
            <person name="Luo M."/>
            <person name="Machado C.A."/>
            <person name="Makalowski W."/>
            <person name="Marzo M."/>
            <person name="Matsuda M."/>
            <person name="Matzkin L."/>
            <person name="McAllister B."/>
            <person name="McBride C.S."/>
            <person name="McKernan B."/>
            <person name="McKernan K."/>
            <person name="Mendez-Lago M."/>
            <person name="Minx P."/>
            <person name="Mollenhauer M.U."/>
            <person name="Montooth K."/>
            <person name="Mount S.M."/>
            <person name="Mu X."/>
            <person name="Myers E."/>
            <person name="Negre B."/>
            <person name="Newfeld S."/>
            <person name="Nielsen R."/>
            <person name="Noor M.A."/>
            <person name="O'Grady P."/>
            <person name="Pachter L."/>
            <person name="Papaceit M."/>
            <person name="Parisi M.J."/>
            <person name="Parisi M."/>
            <person name="Parts L."/>
            <person name="Pedersen J.S."/>
            <person name="Pesole G."/>
            <person name="Phillippy A.M."/>
            <person name="Ponting C.P."/>
            <person name="Pop M."/>
            <person name="Porcelli D."/>
            <person name="Powell J.R."/>
            <person name="Prohaska S."/>
            <person name="Pruitt K."/>
            <person name="Puig M."/>
            <person name="Quesneville H."/>
            <person name="Ram K.R."/>
            <person name="Rand D."/>
            <person name="Rasmussen M.D."/>
            <person name="Reed L.K."/>
            <person name="Reenan R."/>
            <person name="Reily A."/>
            <person name="Remington K.A."/>
            <person name="Rieger T.T."/>
            <person name="Ritchie M.G."/>
            <person name="Robin C."/>
            <person name="Rogers Y.H."/>
            <person name="Rohde C."/>
            <person name="Rozas J."/>
            <person name="Rubenfield M.J."/>
            <person name="Ruiz A."/>
            <person name="Russo S."/>
            <person name="Salzberg S.L."/>
            <person name="Sanchez-Gracia A."/>
            <person name="Saranga D.J."/>
            <person name="Sato H."/>
            <person name="Schaeffer S.W."/>
            <person name="Schatz M.C."/>
            <person name="Schlenke T."/>
            <person name="Schwartz R."/>
            <person name="Segarra C."/>
            <person name="Singh R.S."/>
            <person name="Sirot L."/>
            <person name="Sirota M."/>
            <person name="Sisneros N.B."/>
            <person name="Smith C.D."/>
            <person name="Smith T.F."/>
            <person name="Spieth J."/>
            <person name="Stage D.E."/>
            <person name="Stark A."/>
            <person name="Stephan W."/>
            <person name="Strausberg R.L."/>
            <person name="Strempel S."/>
            <person name="Sturgill D."/>
            <person name="Sutton G."/>
            <person name="Sutton G.G."/>
            <person name="Tao W."/>
            <person name="Teichmann S."/>
            <person name="Tobari Y.N."/>
            <person name="Tomimura Y."/>
            <person name="Tsolas J.M."/>
            <person name="Valente V.L."/>
            <person name="Venter E."/>
            <person name="Venter J.C."/>
            <person name="Vicario S."/>
            <person name="Vieira F.G."/>
            <person name="Vilella A.J."/>
            <person name="Villasante A."/>
            <person name="Walenz B."/>
            <person name="Wang J."/>
            <person name="Wasserman M."/>
            <person name="Watts T."/>
            <person name="Wilson D."/>
            <person name="Wilson R.K."/>
            <person name="Wing R.A."/>
            <person name="Wolfner M.F."/>
            <person name="Wong A."/>
            <person name="Wong G.K."/>
            <person name="Wu C.I."/>
            <person name="Wu G."/>
            <person name="Yamamoto D."/>
            <person name="Yang H.P."/>
            <person name="Yang S.P."/>
            <person name="Yorke J.A."/>
            <person name="Yoshida K."/>
            <person name="Zdobnov E."/>
            <person name="Zhang P."/>
            <person name="Zhang Y."/>
            <person name="Zimin A.V."/>
            <person name="Baldwin J."/>
            <person name="Abdouelleil A."/>
            <person name="Abdulkadir J."/>
            <person name="Abebe A."/>
            <person name="Abera B."/>
            <person name="Abreu J."/>
            <person name="Acer S.C."/>
            <person name="Aftuck L."/>
            <person name="Alexander A."/>
            <person name="An P."/>
            <person name="Anderson E."/>
            <person name="Anderson S."/>
            <person name="Arachi H."/>
            <person name="Azer M."/>
            <person name="Bachantsang P."/>
            <person name="Barry A."/>
            <person name="Bayul T."/>
            <person name="Berlin A."/>
            <person name="Bessette D."/>
            <person name="Bloom T."/>
            <person name="Blye J."/>
            <person name="Boguslavskiy L."/>
            <person name="Bonnet C."/>
            <person name="Boukhgalter B."/>
            <person name="Bourzgui I."/>
            <person name="Brown A."/>
            <person name="Cahill P."/>
            <person name="Channer S."/>
            <person name="Cheshatsang Y."/>
            <person name="Chuda L."/>
            <person name="Citroen M."/>
            <person name="Collymore A."/>
            <person name="Cooke P."/>
            <person name="Costello M."/>
            <person name="D'Aco K."/>
            <person name="Daza R."/>
            <person name="De Haan G."/>
            <person name="DeGray S."/>
            <person name="DeMaso C."/>
            <person name="Dhargay N."/>
            <person name="Dooley K."/>
            <person name="Dooley E."/>
            <person name="Doricent M."/>
            <person name="Dorje P."/>
            <person name="Dorjee K."/>
            <person name="Dupes A."/>
            <person name="Elong R."/>
            <person name="Falk J."/>
            <person name="Farina A."/>
            <person name="Faro S."/>
            <person name="Ferguson D."/>
            <person name="Fisher S."/>
            <person name="Foley C.D."/>
            <person name="Franke A."/>
            <person name="Friedrich D."/>
            <person name="Gadbois L."/>
            <person name="Gearin G."/>
            <person name="Gearin C.R."/>
            <person name="Giannoukos G."/>
            <person name="Goode T."/>
            <person name="Graham J."/>
            <person name="Grandbois E."/>
            <person name="Grewal S."/>
            <person name="Gyaltsen K."/>
            <person name="Hafez N."/>
            <person name="Hagos B."/>
            <person name="Hall J."/>
            <person name="Henson C."/>
            <person name="Hollinger A."/>
            <person name="Honan T."/>
            <person name="Huard M.D."/>
            <person name="Hughes L."/>
            <person name="Hurhula B."/>
            <person name="Husby M.E."/>
            <person name="Kamat A."/>
            <person name="Kanga B."/>
            <person name="Kashin S."/>
            <person name="Khazanovich D."/>
            <person name="Kisner P."/>
            <person name="Lance K."/>
            <person name="Lara M."/>
            <person name="Lee W."/>
            <person name="Lennon N."/>
            <person name="Letendre F."/>
            <person name="LeVine R."/>
            <person name="Lipovsky A."/>
            <person name="Liu X."/>
            <person name="Liu J."/>
            <person name="Liu S."/>
            <person name="Lokyitsang T."/>
            <person name="Lokyitsang Y."/>
            <person name="Lubonja R."/>
            <person name="Lui A."/>
            <person name="MacDonald P."/>
            <person name="Magnisalis V."/>
            <person name="Maru K."/>
            <person name="Matthews C."/>
            <person name="McCusker W."/>
            <person name="McDonough S."/>
            <person name="Mehta T."/>
            <person name="Meldrim J."/>
            <person name="Meneus L."/>
            <person name="Mihai O."/>
            <person name="Mihalev A."/>
            <person name="Mihova T."/>
            <person name="Mittelman R."/>
            <person name="Mlenga V."/>
            <person name="Montmayeur A."/>
            <person name="Mulrain L."/>
            <person name="Navidi A."/>
            <person name="Naylor J."/>
            <person name="Negash T."/>
            <person name="Nguyen T."/>
            <person name="Nguyen N."/>
            <person name="Nicol R."/>
            <person name="Norbu C."/>
            <person name="Norbu N."/>
            <person name="Novod N."/>
            <person name="O'Neill B."/>
            <person name="Osman S."/>
            <person name="Markiewicz E."/>
            <person name="Oyono O.L."/>
            <person name="Patti C."/>
            <person name="Phunkhang P."/>
            <person name="Pierre F."/>
            <person name="Priest M."/>
            <person name="Raghuraman S."/>
            <person name="Rege F."/>
            <person name="Reyes R."/>
            <person name="Rise C."/>
            <person name="Rogov P."/>
            <person name="Ross K."/>
            <person name="Ryan E."/>
            <person name="Settipalli S."/>
            <person name="Shea T."/>
            <person name="Sherpa N."/>
            <person name="Shi L."/>
            <person name="Shih D."/>
            <person name="Sparrow T."/>
            <person name="Spaulding J."/>
            <person name="Stalker J."/>
            <person name="Stange-Thomann N."/>
            <person name="Stavropoulos S."/>
            <person name="Stone C."/>
            <person name="Strader C."/>
            <person name="Tesfaye S."/>
            <person name="Thomson T."/>
            <person name="Thoulutsang Y."/>
            <person name="Thoulutsang D."/>
            <person name="Topham K."/>
            <person name="Topping I."/>
            <person name="Tsamla T."/>
            <person name="Vassiliev H."/>
            <person name="Vo A."/>
            <person name="Wangchuk T."/>
            <person name="Wangdi T."/>
            <person name="Weiand M."/>
            <person name="Wilkinson J."/>
            <person name="Wilson A."/>
            <person name="Yadav S."/>
            <person name="Young G."/>
            <person name="Yu Q."/>
            <person name="Zembek L."/>
            <person name="Zhong D."/>
            <person name="Zimmer A."/>
            <person name="Zwirko Z."/>
            <person name="Jaffe D.B."/>
            <person name="Alvarez P."/>
            <person name="Brockman W."/>
            <person name="Butler J."/>
            <person name="Chin C."/>
            <person name="Gnerre S."/>
            <person name="Grabherr M."/>
            <person name="Kleber M."/>
            <person name="Mauceli E."/>
            <person name="MacCallum I."/>
        </authorList>
    </citation>
    <scope>NUCLEOTIDE SEQUENCE [LARGE SCALE GENOMIC DNA]</scope>
    <source>
        <strain evidence="8">Tucson 14030-0811.24</strain>
    </source>
</reference>
<evidence type="ECO:0000256" key="4">
    <source>
        <dbReference type="ARBA" id="ARBA00045428"/>
    </source>
</evidence>
<evidence type="ECO:0000313" key="8">
    <source>
        <dbReference type="Proteomes" id="UP000007798"/>
    </source>
</evidence>
<dbReference type="Pfam" id="PF00226">
    <property type="entry name" value="DnaJ"/>
    <property type="match status" value="1"/>
</dbReference>
<comment type="function">
    <text evidence="4">Co-chaperone for Hsp70 protein HSPA5/BiP that acts as a key repressor of the ERN1/IRE1-mediated unfolded protein response (UPR). J domain-containing co-chaperones stimulate the ATPase activity of Hsp70 proteins and are required for efficient substrate recognition by Hsp70 proteins. In the unstressed endoplasmic reticulum, interacts with the luminal region of ERN1/IRE1 and selectively recruits HSPA5/BiP: HSPA5/BiP disrupts the dimerization of the active ERN1/IRE1 luminal region, thereby inactivating ERN1/IRE1. Also involved in endoplasmic reticulum-associated degradation (ERAD) of misfolded proteins. Required for survival of B-cell progenitors and normal antibody production.</text>
</comment>
<dbReference type="SUPFAM" id="SSF46565">
    <property type="entry name" value="Chaperone J-domain"/>
    <property type="match status" value="1"/>
</dbReference>
<comment type="subunit">
    <text evidence="5">Interacts with HSPA5/BiP; interaction is direct. Interacts with ERN1/IRE1 (via the luminal region). Interacts with DERL1.</text>
</comment>
<evidence type="ECO:0000256" key="1">
    <source>
        <dbReference type="ARBA" id="ARBA00023186"/>
    </source>
</evidence>
<evidence type="ECO:0000256" key="3">
    <source>
        <dbReference type="ARBA" id="ARBA00041533"/>
    </source>
</evidence>
<dbReference type="GO" id="GO:0005783">
    <property type="term" value="C:endoplasmic reticulum"/>
    <property type="evidence" value="ECO:0007669"/>
    <property type="project" value="TreeGrafter"/>
</dbReference>
<protein>
    <recommendedName>
        <fullName evidence="2">DnaJ homolog subfamily B member 9</fullName>
    </recommendedName>
    <alternativeName>
        <fullName evidence="3">Endoplasmic reticulum DNA J domain-containing protein 4</fullName>
    </alternativeName>
</protein>
<dbReference type="InterPro" id="IPR001623">
    <property type="entry name" value="DnaJ_domain"/>
</dbReference>